<evidence type="ECO:0000256" key="8">
    <source>
        <dbReference type="ARBA" id="ARBA00037982"/>
    </source>
</evidence>
<evidence type="ECO:0000256" key="9">
    <source>
        <dbReference type="ARBA" id="ARBA00048659"/>
    </source>
</evidence>
<dbReference type="SMART" id="SM00220">
    <property type="entry name" value="S_TKc"/>
    <property type="match status" value="1"/>
</dbReference>
<accession>A0A5B8IPJ5</accession>
<reference evidence="13" key="1">
    <citation type="submission" date="2018-11" db="EMBL/GenBank/DDBJ databases">
        <title>A distinct lineage of giant viruses engineers rhodopsin photosystems in predatory marine eukaryotes.</title>
        <authorList>
            <person name="Needham D.M."/>
            <person name="Yoshizawa S."/>
            <person name="Hosaka T."/>
            <person name="Poirier C."/>
            <person name="Choi C.-J."/>
            <person name="Hehenberger E."/>
            <person name="Irwin N.A.T."/>
            <person name="Wilken S."/>
            <person name="Yung C.-M."/>
            <person name="Bachy C."/>
            <person name="Kurihara R."/>
            <person name="Nakajima Y."/>
            <person name="Kojima K."/>
            <person name="Kimura-Someya T."/>
            <person name="Leonard G."/>
            <person name="Malmstrom R.R."/>
            <person name="Mende D."/>
            <person name="Olson D.K."/>
            <person name="Sudo Y."/>
            <person name="Sudek S."/>
            <person name="Richards T.A."/>
            <person name="DeLong E.F."/>
            <person name="Keeling P.J."/>
            <person name="Santoro A.E."/>
            <person name="Shirouzu M."/>
            <person name="Iwasaki W."/>
            <person name="Worden A.Z."/>
        </authorList>
    </citation>
    <scope>NUCLEOTIDE SEQUENCE</scope>
</reference>
<dbReference type="GO" id="GO:0005524">
    <property type="term" value="F:ATP binding"/>
    <property type="evidence" value="ECO:0007669"/>
    <property type="project" value="UniProtKB-UniRule"/>
</dbReference>
<evidence type="ECO:0000256" key="4">
    <source>
        <dbReference type="ARBA" id="ARBA00022741"/>
    </source>
</evidence>
<dbReference type="PANTHER" id="PTHR11042:SF160">
    <property type="entry name" value="EUKARYOTIC TRANSLATION INITIATION FACTOR 2-ALPHA KINASE 1"/>
    <property type="match status" value="1"/>
</dbReference>
<evidence type="ECO:0000256" key="2">
    <source>
        <dbReference type="ARBA" id="ARBA00022527"/>
    </source>
</evidence>
<dbReference type="Pfam" id="PF00069">
    <property type="entry name" value="Pkinase"/>
    <property type="match status" value="1"/>
</dbReference>
<dbReference type="GO" id="GO:0004674">
    <property type="term" value="F:protein serine/threonine kinase activity"/>
    <property type="evidence" value="ECO:0007669"/>
    <property type="project" value="UniProtKB-KW"/>
</dbReference>
<evidence type="ECO:0000256" key="6">
    <source>
        <dbReference type="ARBA" id="ARBA00022840"/>
    </source>
</evidence>
<keyword evidence="2" id="KW-0723">Serine/threonine-protein kinase</keyword>
<dbReference type="EMBL" id="MK250085">
    <property type="protein sequence ID" value="QDY51834.1"/>
    <property type="molecule type" value="Genomic_DNA"/>
</dbReference>
<dbReference type="SUPFAM" id="SSF56112">
    <property type="entry name" value="Protein kinase-like (PK-like)"/>
    <property type="match status" value="1"/>
</dbReference>
<evidence type="ECO:0000256" key="1">
    <source>
        <dbReference type="ARBA" id="ARBA00012513"/>
    </source>
</evidence>
<dbReference type="InterPro" id="IPR017441">
    <property type="entry name" value="Protein_kinase_ATP_BS"/>
</dbReference>
<keyword evidence="6 11" id="KW-0067">ATP-binding</keyword>
<comment type="catalytic activity">
    <reaction evidence="10">
        <text>L-seryl-[protein] + ATP = O-phospho-L-seryl-[protein] + ADP + H(+)</text>
        <dbReference type="Rhea" id="RHEA:17989"/>
        <dbReference type="Rhea" id="RHEA-COMP:9863"/>
        <dbReference type="Rhea" id="RHEA-COMP:11604"/>
        <dbReference type="ChEBI" id="CHEBI:15378"/>
        <dbReference type="ChEBI" id="CHEBI:29999"/>
        <dbReference type="ChEBI" id="CHEBI:30616"/>
        <dbReference type="ChEBI" id="CHEBI:83421"/>
        <dbReference type="ChEBI" id="CHEBI:456216"/>
        <dbReference type="EC" id="2.7.11.1"/>
    </reaction>
    <physiologicalReaction direction="left-to-right" evidence="10">
        <dbReference type="Rhea" id="RHEA:17990"/>
    </physiologicalReaction>
</comment>
<dbReference type="InterPro" id="IPR000719">
    <property type="entry name" value="Prot_kinase_dom"/>
</dbReference>
<evidence type="ECO:0000256" key="7">
    <source>
        <dbReference type="ARBA" id="ARBA00023193"/>
    </source>
</evidence>
<dbReference type="PROSITE" id="PS00107">
    <property type="entry name" value="PROTEIN_KINASE_ATP"/>
    <property type="match status" value="1"/>
</dbReference>
<sequence length="356" mass="41924">MDKKDILLIYLLKDFCKNHNIEDKYEIILNKLDRENILSLNSIKSIQLEDNQLIEYIPKNDLIIKEKEYSKDKKNIIFYENIGSGSFGNVFKSFHKIDKNDYAMKIVPIYTDMKKEKYIKEVETISKLNHPNVIRYYNSWIETILPLDLGKLILDGGDSLSEYSSESIIENYEISEYLFIQMELCDSNLSDYFLKRNSINFNDSIKIFKDILNGLNYLHNLNIIHRDIKPSNIMFSNKIAKVGDFGMSIKLEKGEELVKSDNDYGTYNYLAPEVIDKKEYSFYSDIYSIGIILFELLNHFETQMERQKSLDLLKQNIFDDSFTSSYIKEKEYIKLLLNSNKLNRPLTGLILEKMVY</sequence>
<evidence type="ECO:0000256" key="5">
    <source>
        <dbReference type="ARBA" id="ARBA00022777"/>
    </source>
</evidence>
<comment type="similarity">
    <text evidence="8">Belongs to the protein kinase superfamily. Ser/Thr protein kinase family. GCN2 subfamily.</text>
</comment>
<evidence type="ECO:0000256" key="10">
    <source>
        <dbReference type="ARBA" id="ARBA00048977"/>
    </source>
</evidence>
<keyword evidence="5 13" id="KW-0418">Kinase</keyword>
<evidence type="ECO:0000259" key="12">
    <source>
        <dbReference type="PROSITE" id="PS50011"/>
    </source>
</evidence>
<feature type="binding site" evidence="11">
    <location>
        <position position="105"/>
    </location>
    <ligand>
        <name>ATP</name>
        <dbReference type="ChEBI" id="CHEBI:30616"/>
    </ligand>
</feature>
<dbReference type="Gene3D" id="3.30.200.20">
    <property type="entry name" value="Phosphorylase Kinase, domain 1"/>
    <property type="match status" value="1"/>
</dbReference>
<dbReference type="GO" id="GO:0006796">
    <property type="term" value="P:phosphate-containing compound metabolic process"/>
    <property type="evidence" value="ECO:0007669"/>
    <property type="project" value="UniProtKB-ARBA"/>
</dbReference>
<dbReference type="EC" id="2.7.11.1" evidence="1"/>
<evidence type="ECO:0000256" key="11">
    <source>
        <dbReference type="PROSITE-ProRule" id="PRU10141"/>
    </source>
</evidence>
<dbReference type="PROSITE" id="PS50011">
    <property type="entry name" value="PROTEIN_KINASE_DOM"/>
    <property type="match status" value="1"/>
</dbReference>
<name>A0A5B8IPJ5_9VIRU</name>
<evidence type="ECO:0000313" key="13">
    <source>
        <dbReference type="EMBL" id="QDY51834.1"/>
    </source>
</evidence>
<organism evidence="13">
    <name type="scientific">Mimiviridae sp. ChoanoV1</name>
    <dbReference type="NCBI Taxonomy" id="2596887"/>
    <lineage>
        <taxon>Viruses</taxon>
        <taxon>Varidnaviria</taxon>
        <taxon>Bamfordvirae</taxon>
        <taxon>Nucleocytoviricota</taxon>
        <taxon>Megaviricetes</taxon>
        <taxon>Imitervirales</taxon>
        <taxon>Schizomimiviridae</taxon>
    </lineage>
</organism>
<gene>
    <name evidence="13" type="ORF">1_219</name>
</gene>
<dbReference type="InterPro" id="IPR008271">
    <property type="entry name" value="Ser/Thr_kinase_AS"/>
</dbReference>
<protein>
    <recommendedName>
        <fullName evidence="1">non-specific serine/threonine protein kinase</fullName>
        <ecNumber evidence="1">2.7.11.1</ecNumber>
    </recommendedName>
</protein>
<dbReference type="PROSITE" id="PS00108">
    <property type="entry name" value="PROTEIN_KINASE_ST"/>
    <property type="match status" value="1"/>
</dbReference>
<comment type="catalytic activity">
    <reaction evidence="9">
        <text>L-threonyl-[protein] + ATP = O-phospho-L-threonyl-[protein] + ADP + H(+)</text>
        <dbReference type="Rhea" id="RHEA:46608"/>
        <dbReference type="Rhea" id="RHEA-COMP:11060"/>
        <dbReference type="Rhea" id="RHEA-COMP:11605"/>
        <dbReference type="ChEBI" id="CHEBI:15378"/>
        <dbReference type="ChEBI" id="CHEBI:30013"/>
        <dbReference type="ChEBI" id="CHEBI:30616"/>
        <dbReference type="ChEBI" id="CHEBI:61977"/>
        <dbReference type="ChEBI" id="CHEBI:456216"/>
        <dbReference type="EC" id="2.7.11.1"/>
    </reaction>
    <physiologicalReaction direction="left-to-right" evidence="9">
        <dbReference type="Rhea" id="RHEA:46609"/>
    </physiologicalReaction>
</comment>
<dbReference type="InterPro" id="IPR011009">
    <property type="entry name" value="Kinase-like_dom_sf"/>
</dbReference>
<dbReference type="PANTHER" id="PTHR11042">
    <property type="entry name" value="EUKARYOTIC TRANSLATION INITIATION FACTOR 2-ALPHA KINASE EIF2-ALPHA KINASE -RELATED"/>
    <property type="match status" value="1"/>
</dbReference>
<dbReference type="GO" id="GO:0006950">
    <property type="term" value="P:response to stress"/>
    <property type="evidence" value="ECO:0007669"/>
    <property type="project" value="UniProtKB-ARBA"/>
</dbReference>
<evidence type="ECO:0000256" key="3">
    <source>
        <dbReference type="ARBA" id="ARBA00022679"/>
    </source>
</evidence>
<dbReference type="Gene3D" id="1.10.510.10">
    <property type="entry name" value="Transferase(Phosphotransferase) domain 1"/>
    <property type="match status" value="1"/>
</dbReference>
<keyword evidence="7" id="KW-0652">Protein synthesis inhibitor</keyword>
<dbReference type="InterPro" id="IPR050339">
    <property type="entry name" value="CC_SR_Kinase"/>
</dbReference>
<keyword evidence="4 11" id="KW-0547">Nucleotide-binding</keyword>
<keyword evidence="3" id="KW-0808">Transferase</keyword>
<feature type="domain" description="Protein kinase" evidence="12">
    <location>
        <begin position="76"/>
        <end position="356"/>
    </location>
</feature>
<proteinExistence type="inferred from homology"/>